<evidence type="ECO:0000313" key="1">
    <source>
        <dbReference type="EMBL" id="MFI5677959.1"/>
    </source>
</evidence>
<dbReference type="RefSeq" id="WP_398658533.1">
    <property type="nucleotide sequence ID" value="NZ_JBITDC010000009.1"/>
</dbReference>
<dbReference type="Proteomes" id="UP001612415">
    <property type="component" value="Unassembled WGS sequence"/>
</dbReference>
<accession>A0ABW7Y782</accession>
<organism evidence="1 2">
    <name type="scientific">Streptomyces cellulosae</name>
    <dbReference type="NCBI Taxonomy" id="1968"/>
    <lineage>
        <taxon>Bacteria</taxon>
        <taxon>Bacillati</taxon>
        <taxon>Actinomycetota</taxon>
        <taxon>Actinomycetes</taxon>
        <taxon>Kitasatosporales</taxon>
        <taxon>Streptomycetaceae</taxon>
        <taxon>Streptomyces</taxon>
    </lineage>
</organism>
<sequence>MNETVYLRCSGRWWRQEDTADPTRYLPVPANEFVFRDLRITSYF</sequence>
<name>A0ABW7Y782_STRCE</name>
<comment type="caution">
    <text evidence="1">The sequence shown here is derived from an EMBL/GenBank/DDBJ whole genome shotgun (WGS) entry which is preliminary data.</text>
</comment>
<proteinExistence type="predicted"/>
<dbReference type="EMBL" id="JBITDC010000009">
    <property type="protein sequence ID" value="MFI5677959.1"/>
    <property type="molecule type" value="Genomic_DNA"/>
</dbReference>
<protein>
    <submittedName>
        <fullName evidence="1">Uncharacterized protein</fullName>
    </submittedName>
</protein>
<keyword evidence="2" id="KW-1185">Reference proteome</keyword>
<evidence type="ECO:0000313" key="2">
    <source>
        <dbReference type="Proteomes" id="UP001612415"/>
    </source>
</evidence>
<reference evidence="1 2" key="1">
    <citation type="submission" date="2024-10" db="EMBL/GenBank/DDBJ databases">
        <title>The Natural Products Discovery Center: Release of the First 8490 Sequenced Strains for Exploring Actinobacteria Biosynthetic Diversity.</title>
        <authorList>
            <person name="Kalkreuter E."/>
            <person name="Kautsar S.A."/>
            <person name="Yang D."/>
            <person name="Bader C.D."/>
            <person name="Teijaro C.N."/>
            <person name="Fluegel L."/>
            <person name="Davis C.M."/>
            <person name="Simpson J.R."/>
            <person name="Lauterbach L."/>
            <person name="Steele A.D."/>
            <person name="Gui C."/>
            <person name="Meng S."/>
            <person name="Li G."/>
            <person name="Viehrig K."/>
            <person name="Ye F."/>
            <person name="Su P."/>
            <person name="Kiefer A.F."/>
            <person name="Nichols A."/>
            <person name="Cepeda A.J."/>
            <person name="Yan W."/>
            <person name="Fan B."/>
            <person name="Jiang Y."/>
            <person name="Adhikari A."/>
            <person name="Zheng C.-J."/>
            <person name="Schuster L."/>
            <person name="Cowan T.M."/>
            <person name="Smanski M.J."/>
            <person name="Chevrette M.G."/>
            <person name="De Carvalho L.P.S."/>
            <person name="Shen B."/>
        </authorList>
    </citation>
    <scope>NUCLEOTIDE SEQUENCE [LARGE SCALE GENOMIC DNA]</scope>
    <source>
        <strain evidence="1 2">NPDC051599</strain>
    </source>
</reference>
<gene>
    <name evidence="1" type="ORF">ACIA8P_25360</name>
</gene>